<evidence type="ECO:0000313" key="12">
    <source>
        <dbReference type="Proteomes" id="UP000264753"/>
    </source>
</evidence>
<sequence>MTLTILLVSFAVLIFLRVPVAFSMGVSAVLAIVLGGKGLPLELIPQRMYVMIDSSSLLAIPFFILAGELMEQGGLSARMIRFAQSLVGHWRGGLAQVAVLANTIFSALTGSSAAAASAIGSIMIPAMKEKGYPAAFAASINASAASIGPIIPPSIIMVVYGSITGVSVSAMFMAGIVPGLIIAFGLMALNWIYAYRNGWGSEPRQTIGQIIKSFSSSIWALLAPIIIIGGIIGGIFTPTEAGAVAVVYAGLVARFVYHELPMARLKNILSKAAYSTGMVAFIMASAGIFGWLLAVEQVPQTIVSAILSVTDAPGLAILLVIAIVLVIGAVVEVTAAVVLIVPVFYPLGQALGFNDVHFGIILCVALVFGNVTPPVGLLLYITSAISGSRIGQIMRYQWSSLIVLVTALLIVTYSETITLMFTGLLK</sequence>
<evidence type="ECO:0000256" key="7">
    <source>
        <dbReference type="RuleBase" id="RU369079"/>
    </source>
</evidence>
<dbReference type="RefSeq" id="WP_276652068.1">
    <property type="nucleotide sequence ID" value="NZ_DOOG01000054.1"/>
</dbReference>
<keyword evidence="5 7" id="KW-1133">Transmembrane helix</keyword>
<comment type="caution">
    <text evidence="9">The sequence shown here is derived from an EMBL/GenBank/DDBJ whole genome shotgun (WGS) entry which is preliminary data.</text>
</comment>
<dbReference type="AlphaFoldDB" id="A0A358HR33"/>
<evidence type="ECO:0000313" key="11">
    <source>
        <dbReference type="Proteomes" id="UP000264179"/>
    </source>
</evidence>
<name>A0A358HR33_9PROT</name>
<comment type="similarity">
    <text evidence="7">Belongs to the TRAP transporter large permease family.</text>
</comment>
<dbReference type="Proteomes" id="UP000264753">
    <property type="component" value="Unassembled WGS sequence"/>
</dbReference>
<keyword evidence="3 7" id="KW-0997">Cell inner membrane</keyword>
<feature type="transmembrane region" description="Helical" evidence="7">
    <location>
        <begin position="136"/>
        <end position="160"/>
    </location>
</feature>
<comment type="caution">
    <text evidence="7">Lacks conserved residue(s) required for the propagation of feature annotation.</text>
</comment>
<feature type="transmembrane region" description="Helical" evidence="7">
    <location>
        <begin position="272"/>
        <end position="294"/>
    </location>
</feature>
<dbReference type="InterPro" id="IPR004681">
    <property type="entry name" value="TRAP_DctM"/>
</dbReference>
<comment type="subunit">
    <text evidence="7">The complex comprises the extracytoplasmic solute receptor protein and the two transmembrane proteins.</text>
</comment>
<dbReference type="PANTHER" id="PTHR33362">
    <property type="entry name" value="SIALIC ACID TRAP TRANSPORTER PERMEASE PROTEIN SIAT-RELATED"/>
    <property type="match status" value="1"/>
</dbReference>
<dbReference type="PIRSF" id="PIRSF006066">
    <property type="entry name" value="HI0050"/>
    <property type="match status" value="1"/>
</dbReference>
<gene>
    <name evidence="9" type="ORF">DEF21_06000</name>
    <name evidence="10" type="ORF">DHR80_12960</name>
</gene>
<feature type="transmembrane region" description="Helical" evidence="7">
    <location>
        <begin position="314"/>
        <end position="344"/>
    </location>
</feature>
<organism evidence="9 12">
    <name type="scientific">Thalassospira lucentensis</name>
    <dbReference type="NCBI Taxonomy" id="168935"/>
    <lineage>
        <taxon>Bacteria</taxon>
        <taxon>Pseudomonadati</taxon>
        <taxon>Pseudomonadota</taxon>
        <taxon>Alphaproteobacteria</taxon>
        <taxon>Rhodospirillales</taxon>
        <taxon>Thalassospiraceae</taxon>
        <taxon>Thalassospira</taxon>
    </lineage>
</organism>
<evidence type="ECO:0000313" key="9">
    <source>
        <dbReference type="EMBL" id="HBU97442.1"/>
    </source>
</evidence>
<feature type="transmembrane region" description="Helical" evidence="7">
    <location>
        <begin position="356"/>
        <end position="381"/>
    </location>
</feature>
<evidence type="ECO:0000256" key="5">
    <source>
        <dbReference type="ARBA" id="ARBA00022989"/>
    </source>
</evidence>
<keyword evidence="4 7" id="KW-0812">Transmembrane</keyword>
<keyword evidence="2" id="KW-1003">Cell membrane</keyword>
<evidence type="ECO:0000313" key="10">
    <source>
        <dbReference type="EMBL" id="HCW68079.1"/>
    </source>
</evidence>
<dbReference type="GO" id="GO:0022857">
    <property type="term" value="F:transmembrane transporter activity"/>
    <property type="evidence" value="ECO:0007669"/>
    <property type="project" value="UniProtKB-UniRule"/>
</dbReference>
<evidence type="ECO:0000256" key="2">
    <source>
        <dbReference type="ARBA" id="ARBA00022475"/>
    </source>
</evidence>
<reference evidence="11 12" key="1">
    <citation type="journal article" date="2018" name="Nat. Biotechnol.">
        <title>A standardized bacterial taxonomy based on genome phylogeny substantially revises the tree of life.</title>
        <authorList>
            <person name="Parks D.H."/>
            <person name="Chuvochina M."/>
            <person name="Waite D.W."/>
            <person name="Rinke C."/>
            <person name="Skarshewski A."/>
            <person name="Chaumeil P.A."/>
            <person name="Hugenholtz P."/>
        </authorList>
    </citation>
    <scope>NUCLEOTIDE SEQUENCE [LARGE SCALE GENOMIC DNA]</scope>
    <source>
        <strain evidence="9">UBA8707</strain>
        <strain evidence="10">UBA9881</strain>
    </source>
</reference>
<dbReference type="Pfam" id="PF06808">
    <property type="entry name" value="DctM"/>
    <property type="match status" value="1"/>
</dbReference>
<feature type="domain" description="TRAP C4-dicarboxylate transport system permease DctM subunit" evidence="8">
    <location>
        <begin position="7"/>
        <end position="415"/>
    </location>
</feature>
<evidence type="ECO:0000256" key="4">
    <source>
        <dbReference type="ARBA" id="ARBA00022692"/>
    </source>
</evidence>
<evidence type="ECO:0000259" key="8">
    <source>
        <dbReference type="Pfam" id="PF06808"/>
    </source>
</evidence>
<comment type="function">
    <text evidence="7">Part of the tripartite ATP-independent periplasmic (TRAP) transport system.</text>
</comment>
<comment type="subcellular location">
    <subcellularLocation>
        <location evidence="1 7">Cell inner membrane</location>
        <topology evidence="1 7">Multi-pass membrane protein</topology>
    </subcellularLocation>
</comment>
<proteinExistence type="inferred from homology"/>
<dbReference type="GO" id="GO:0005886">
    <property type="term" value="C:plasma membrane"/>
    <property type="evidence" value="ECO:0007669"/>
    <property type="project" value="UniProtKB-SubCell"/>
</dbReference>
<feature type="transmembrane region" description="Helical" evidence="7">
    <location>
        <begin position="104"/>
        <end position="124"/>
    </location>
</feature>
<keyword evidence="7" id="KW-0813">Transport</keyword>
<dbReference type="Proteomes" id="UP000264179">
    <property type="component" value="Unassembled WGS sequence"/>
</dbReference>
<protein>
    <recommendedName>
        <fullName evidence="7">TRAP transporter large permease protein</fullName>
    </recommendedName>
</protein>
<feature type="transmembrane region" description="Helical" evidence="7">
    <location>
        <begin position="214"/>
        <end position="236"/>
    </location>
</feature>
<dbReference type="NCBIfam" id="TIGR00786">
    <property type="entry name" value="dctM"/>
    <property type="match status" value="1"/>
</dbReference>
<dbReference type="EMBL" id="DPOP01000098">
    <property type="protein sequence ID" value="HCW68079.1"/>
    <property type="molecule type" value="Genomic_DNA"/>
</dbReference>
<dbReference type="PANTHER" id="PTHR33362:SF2">
    <property type="entry name" value="TRAP TRANSPORTER LARGE PERMEASE PROTEIN"/>
    <property type="match status" value="1"/>
</dbReference>
<accession>A0A358HR33</accession>
<feature type="transmembrane region" description="Helical" evidence="7">
    <location>
        <begin position="172"/>
        <end position="193"/>
    </location>
</feature>
<evidence type="ECO:0000256" key="3">
    <source>
        <dbReference type="ARBA" id="ARBA00022519"/>
    </source>
</evidence>
<evidence type="ECO:0000256" key="6">
    <source>
        <dbReference type="ARBA" id="ARBA00023136"/>
    </source>
</evidence>
<dbReference type="InterPro" id="IPR010656">
    <property type="entry name" value="DctM"/>
</dbReference>
<dbReference type="EMBL" id="DOOG01000054">
    <property type="protein sequence ID" value="HBU97442.1"/>
    <property type="molecule type" value="Genomic_DNA"/>
</dbReference>
<keyword evidence="6 7" id="KW-0472">Membrane</keyword>
<feature type="transmembrane region" description="Helical" evidence="7">
    <location>
        <begin position="242"/>
        <end position="260"/>
    </location>
</feature>
<feature type="transmembrane region" description="Helical" evidence="7">
    <location>
        <begin position="401"/>
        <end position="425"/>
    </location>
</feature>
<evidence type="ECO:0000256" key="1">
    <source>
        <dbReference type="ARBA" id="ARBA00004429"/>
    </source>
</evidence>